<dbReference type="PROSITE" id="PS52029">
    <property type="entry name" value="LD_TPASE"/>
    <property type="match status" value="1"/>
</dbReference>
<dbReference type="UniPathway" id="UPA00219"/>
<protein>
    <recommendedName>
        <fullName evidence="8">L,D-TPase catalytic domain-containing protein</fullName>
    </recommendedName>
</protein>
<dbReference type="GO" id="GO:0071555">
    <property type="term" value="P:cell wall organization"/>
    <property type="evidence" value="ECO:0007669"/>
    <property type="project" value="UniProtKB-UniRule"/>
</dbReference>
<evidence type="ECO:0000256" key="4">
    <source>
        <dbReference type="ARBA" id="ARBA00022960"/>
    </source>
</evidence>
<feature type="active site" description="Proton donor/acceptor" evidence="7">
    <location>
        <position position="363"/>
    </location>
</feature>
<dbReference type="Pfam" id="PF03734">
    <property type="entry name" value="YkuD"/>
    <property type="match status" value="1"/>
</dbReference>
<dbReference type="GO" id="GO:0018104">
    <property type="term" value="P:peptidoglycan-protein cross-linking"/>
    <property type="evidence" value="ECO:0007669"/>
    <property type="project" value="TreeGrafter"/>
</dbReference>
<reference evidence="9" key="1">
    <citation type="submission" date="2020-02" db="EMBL/GenBank/DDBJ databases">
        <authorList>
            <person name="Meier V. D."/>
        </authorList>
    </citation>
    <scope>NUCLEOTIDE SEQUENCE</scope>
    <source>
        <strain evidence="9">AVDCRST_MAG49</strain>
    </source>
</reference>
<evidence type="ECO:0000256" key="3">
    <source>
        <dbReference type="ARBA" id="ARBA00022679"/>
    </source>
</evidence>
<dbReference type="PANTHER" id="PTHR30582">
    <property type="entry name" value="L,D-TRANSPEPTIDASE"/>
    <property type="match status" value="1"/>
</dbReference>
<dbReference type="InterPro" id="IPR005490">
    <property type="entry name" value="LD_TPept_cat_dom"/>
</dbReference>
<dbReference type="GO" id="GO:0016740">
    <property type="term" value="F:transferase activity"/>
    <property type="evidence" value="ECO:0007669"/>
    <property type="project" value="UniProtKB-KW"/>
</dbReference>
<keyword evidence="6 7" id="KW-0961">Cell wall biogenesis/degradation</keyword>
<evidence type="ECO:0000259" key="8">
    <source>
        <dbReference type="PROSITE" id="PS52029"/>
    </source>
</evidence>
<name>A0A6J4UR38_9BACT</name>
<evidence type="ECO:0000313" key="9">
    <source>
        <dbReference type="EMBL" id="CAA9557439.1"/>
    </source>
</evidence>
<keyword evidence="3" id="KW-0808">Transferase</keyword>
<dbReference type="SUPFAM" id="SSF141523">
    <property type="entry name" value="L,D-transpeptidase catalytic domain-like"/>
    <property type="match status" value="1"/>
</dbReference>
<dbReference type="CDD" id="cd16913">
    <property type="entry name" value="YkuD_like"/>
    <property type="match status" value="1"/>
</dbReference>
<evidence type="ECO:0000256" key="2">
    <source>
        <dbReference type="ARBA" id="ARBA00005992"/>
    </source>
</evidence>
<feature type="domain" description="L,D-TPase catalytic" evidence="8">
    <location>
        <begin position="285"/>
        <end position="403"/>
    </location>
</feature>
<dbReference type="GO" id="GO:0005576">
    <property type="term" value="C:extracellular region"/>
    <property type="evidence" value="ECO:0007669"/>
    <property type="project" value="TreeGrafter"/>
</dbReference>
<dbReference type="AlphaFoldDB" id="A0A6J4UR38"/>
<organism evidence="9">
    <name type="scientific">uncultured Thermomicrobiales bacterium</name>
    <dbReference type="NCBI Taxonomy" id="1645740"/>
    <lineage>
        <taxon>Bacteria</taxon>
        <taxon>Pseudomonadati</taxon>
        <taxon>Thermomicrobiota</taxon>
        <taxon>Thermomicrobia</taxon>
        <taxon>Thermomicrobiales</taxon>
        <taxon>environmental samples</taxon>
    </lineage>
</organism>
<dbReference type="GO" id="GO:0008360">
    <property type="term" value="P:regulation of cell shape"/>
    <property type="evidence" value="ECO:0007669"/>
    <property type="project" value="UniProtKB-UniRule"/>
</dbReference>
<dbReference type="GO" id="GO:0071972">
    <property type="term" value="F:peptidoglycan L,D-transpeptidase activity"/>
    <property type="evidence" value="ECO:0007669"/>
    <property type="project" value="TreeGrafter"/>
</dbReference>
<comment type="pathway">
    <text evidence="1 7">Cell wall biogenesis; peptidoglycan biosynthesis.</text>
</comment>
<accession>A0A6J4UR38</accession>
<evidence type="ECO:0000256" key="6">
    <source>
        <dbReference type="ARBA" id="ARBA00023316"/>
    </source>
</evidence>
<keyword evidence="4 7" id="KW-0133">Cell shape</keyword>
<sequence length="404" mass="44602">MGPGSERVAGQRVRLVGVHRRGALPLFAVVALVAAVLFPSAPGADAQRYDPNWAPPQTVFIPETGQSIDRLFLDLWRSGGGEETFGNPITPEITESNGHIIQWYQFARFEYWPEGDADGSLTVLGKIGEELRPTLVPRALSSALSRQDRQLTAEAEAWLPLADDEIRADSASWRYVPETGHAVSEGFKTFWEESGEDAFLGFPLTERYVLDGAAYQVFERGQLVREPAGKVRLVPVGERLALRYGLDTEPTRQGDLPTYREELFVPPPREPAAANAPRPPAGAAKSIVVSRDDQALWAYEGTKIVRSTYVSTGTERFITPLGTFFVNTKLPVQDMEGVLGGEYYNVPQVPDVMYFTDVGHAIHGAYWHDNFGTPMSHGCINLPLDFSQWLYDWAPIGTPVVVVA</sequence>
<dbReference type="EMBL" id="CADCWG010000149">
    <property type="protein sequence ID" value="CAA9557439.1"/>
    <property type="molecule type" value="Genomic_DNA"/>
</dbReference>
<proteinExistence type="inferred from homology"/>
<gene>
    <name evidence="9" type="ORF">AVDCRST_MAG49-2215</name>
</gene>
<dbReference type="InterPro" id="IPR050979">
    <property type="entry name" value="LD-transpeptidase"/>
</dbReference>
<evidence type="ECO:0000256" key="1">
    <source>
        <dbReference type="ARBA" id="ARBA00004752"/>
    </source>
</evidence>
<evidence type="ECO:0000256" key="7">
    <source>
        <dbReference type="PROSITE-ProRule" id="PRU01373"/>
    </source>
</evidence>
<dbReference type="Gene3D" id="2.40.440.10">
    <property type="entry name" value="L,D-transpeptidase catalytic domain-like"/>
    <property type="match status" value="1"/>
</dbReference>
<evidence type="ECO:0000256" key="5">
    <source>
        <dbReference type="ARBA" id="ARBA00022984"/>
    </source>
</evidence>
<comment type="similarity">
    <text evidence="2">Belongs to the YkuD family.</text>
</comment>
<dbReference type="PANTHER" id="PTHR30582:SF2">
    <property type="entry name" value="L,D-TRANSPEPTIDASE YCIB-RELATED"/>
    <property type="match status" value="1"/>
</dbReference>
<feature type="active site" description="Nucleophile" evidence="7">
    <location>
        <position position="379"/>
    </location>
</feature>
<dbReference type="InterPro" id="IPR038063">
    <property type="entry name" value="Transpep_catalytic_dom"/>
</dbReference>
<keyword evidence="5 7" id="KW-0573">Peptidoglycan synthesis</keyword>